<evidence type="ECO:0000256" key="3">
    <source>
        <dbReference type="ARBA" id="ARBA00022512"/>
    </source>
</evidence>
<dbReference type="InterPro" id="IPR012334">
    <property type="entry name" value="Pectin_lyas_fold"/>
</dbReference>
<evidence type="ECO:0000256" key="6">
    <source>
        <dbReference type="ARBA" id="ARBA00023295"/>
    </source>
</evidence>
<reference evidence="9 10" key="1">
    <citation type="submission" date="2024-03" db="EMBL/GenBank/DDBJ databases">
        <authorList>
            <person name="Gkanogiannis A."/>
            <person name="Becerra Lopez-Lavalle L."/>
        </authorList>
    </citation>
    <scope>NUCLEOTIDE SEQUENCE [LARGE SCALE GENOMIC DNA]</scope>
</reference>
<evidence type="ECO:0000256" key="7">
    <source>
        <dbReference type="ARBA" id="ARBA00023316"/>
    </source>
</evidence>
<dbReference type="Pfam" id="PF00295">
    <property type="entry name" value="Glyco_hydro_28"/>
    <property type="match status" value="1"/>
</dbReference>
<evidence type="ECO:0000313" key="9">
    <source>
        <dbReference type="EMBL" id="CAK9309242.1"/>
    </source>
</evidence>
<keyword evidence="3" id="KW-0134">Cell wall</keyword>
<keyword evidence="4" id="KW-0964">Secreted</keyword>
<dbReference type="InterPro" id="IPR000743">
    <property type="entry name" value="Glyco_hydro_28"/>
</dbReference>
<sequence>TLEVSDSQNVMIGGLSSVNSQMYHIVVYDCQDMKTQGVKVLADGNSPHTDDIHVERSSNVAILTSNIETGDDCISIGPHWELGGVVGRGWSGKCDTKISYFYGVGQAMDLQKTFLV</sequence>
<dbReference type="EMBL" id="OZ021735">
    <property type="protein sequence ID" value="CAK9309242.1"/>
    <property type="molecule type" value="Genomic_DNA"/>
</dbReference>
<accession>A0ABP0XM48</accession>
<comment type="similarity">
    <text evidence="2 8">Belongs to the glycosyl hydrolase 28 family.</text>
</comment>
<feature type="non-terminal residue" evidence="9">
    <location>
        <position position="1"/>
    </location>
</feature>
<keyword evidence="6 8" id="KW-0326">Glycosidase</keyword>
<evidence type="ECO:0000256" key="2">
    <source>
        <dbReference type="ARBA" id="ARBA00008834"/>
    </source>
</evidence>
<organism evidence="9 10">
    <name type="scientific">Citrullus colocynthis</name>
    <name type="common">colocynth</name>
    <dbReference type="NCBI Taxonomy" id="252529"/>
    <lineage>
        <taxon>Eukaryota</taxon>
        <taxon>Viridiplantae</taxon>
        <taxon>Streptophyta</taxon>
        <taxon>Embryophyta</taxon>
        <taxon>Tracheophyta</taxon>
        <taxon>Spermatophyta</taxon>
        <taxon>Magnoliopsida</taxon>
        <taxon>eudicotyledons</taxon>
        <taxon>Gunneridae</taxon>
        <taxon>Pentapetalae</taxon>
        <taxon>rosids</taxon>
        <taxon>fabids</taxon>
        <taxon>Cucurbitales</taxon>
        <taxon>Cucurbitaceae</taxon>
        <taxon>Benincaseae</taxon>
        <taxon>Citrullus</taxon>
    </lineage>
</organism>
<proteinExistence type="inferred from homology"/>
<evidence type="ECO:0000256" key="8">
    <source>
        <dbReference type="RuleBase" id="RU361169"/>
    </source>
</evidence>
<dbReference type="InterPro" id="IPR011050">
    <property type="entry name" value="Pectin_lyase_fold/virulence"/>
</dbReference>
<evidence type="ECO:0000313" key="10">
    <source>
        <dbReference type="Proteomes" id="UP001642487"/>
    </source>
</evidence>
<evidence type="ECO:0000256" key="1">
    <source>
        <dbReference type="ARBA" id="ARBA00004191"/>
    </source>
</evidence>
<dbReference type="Gene3D" id="2.160.20.10">
    <property type="entry name" value="Single-stranded right-handed beta-helix, Pectin lyase-like"/>
    <property type="match status" value="1"/>
</dbReference>
<keyword evidence="5 8" id="KW-0378">Hydrolase</keyword>
<evidence type="ECO:0000256" key="4">
    <source>
        <dbReference type="ARBA" id="ARBA00022525"/>
    </source>
</evidence>
<evidence type="ECO:0000256" key="5">
    <source>
        <dbReference type="ARBA" id="ARBA00022801"/>
    </source>
</evidence>
<gene>
    <name evidence="9" type="ORF">CITCOLO1_LOCUS788</name>
</gene>
<protein>
    <submittedName>
        <fullName evidence="9">Uncharacterized protein</fullName>
    </submittedName>
</protein>
<dbReference type="PANTHER" id="PTHR31375">
    <property type="match status" value="1"/>
</dbReference>
<feature type="non-terminal residue" evidence="9">
    <location>
        <position position="116"/>
    </location>
</feature>
<keyword evidence="7" id="KW-0961">Cell wall biogenesis/degradation</keyword>
<dbReference type="Proteomes" id="UP001642487">
    <property type="component" value="Chromosome 1"/>
</dbReference>
<name>A0ABP0XM48_9ROSI</name>
<comment type="subcellular location">
    <subcellularLocation>
        <location evidence="1">Secreted</location>
        <location evidence="1">Cell wall</location>
    </subcellularLocation>
</comment>
<keyword evidence="10" id="KW-1185">Reference proteome</keyword>
<dbReference type="SUPFAM" id="SSF51126">
    <property type="entry name" value="Pectin lyase-like"/>
    <property type="match status" value="1"/>
</dbReference>